<dbReference type="AlphaFoldDB" id="A0A1C4GC96"/>
<dbReference type="Gene3D" id="1.20.5.340">
    <property type="match status" value="1"/>
</dbReference>
<dbReference type="OrthoDB" id="6445976at2"/>
<evidence type="ECO:0000256" key="1">
    <source>
        <dbReference type="SAM" id="Coils"/>
    </source>
</evidence>
<gene>
    <name evidence="2" type="ORF">GA0061070_106135</name>
</gene>
<protein>
    <recommendedName>
        <fullName evidence="4">Bacteriophage protein</fullName>
    </recommendedName>
</protein>
<name>A0A1C4GC96_9ENTR</name>
<organism evidence="2 3">
    <name type="scientific">Kosakonia oryziphila</name>
    <dbReference type="NCBI Taxonomy" id="1005667"/>
    <lineage>
        <taxon>Bacteria</taxon>
        <taxon>Pseudomonadati</taxon>
        <taxon>Pseudomonadota</taxon>
        <taxon>Gammaproteobacteria</taxon>
        <taxon>Enterobacterales</taxon>
        <taxon>Enterobacteriaceae</taxon>
        <taxon>Kosakonia</taxon>
    </lineage>
</organism>
<keyword evidence="1" id="KW-0175">Coiled coil</keyword>
<sequence>MKKIYVLAPFNFNNGKEQKHFPVGFHEVADDVAEHWFVQAHISPDGEAPAAAEDTRIADLEALISQKDASLAELQKQVDAAAGKDTRIAELGAEVKTLTEKVTELSSKADGNGKKQ</sequence>
<evidence type="ECO:0008006" key="4">
    <source>
        <dbReference type="Google" id="ProtNLM"/>
    </source>
</evidence>
<evidence type="ECO:0000313" key="2">
    <source>
        <dbReference type="EMBL" id="SCC65807.1"/>
    </source>
</evidence>
<feature type="coiled-coil region" evidence="1">
    <location>
        <begin position="57"/>
        <end position="108"/>
    </location>
</feature>
<proteinExistence type="predicted"/>
<dbReference type="EMBL" id="FMBC01000061">
    <property type="protein sequence ID" value="SCC65807.1"/>
    <property type="molecule type" value="Genomic_DNA"/>
</dbReference>
<accession>A0A1C4GC96</accession>
<keyword evidence="3" id="KW-1185">Reference proteome</keyword>
<dbReference type="Proteomes" id="UP000198515">
    <property type="component" value="Unassembled WGS sequence"/>
</dbReference>
<reference evidence="3" key="1">
    <citation type="submission" date="2016-08" db="EMBL/GenBank/DDBJ databases">
        <authorList>
            <person name="Varghese N."/>
            <person name="Submissions Spin"/>
        </authorList>
    </citation>
    <scope>NUCLEOTIDE SEQUENCE [LARGE SCALE GENOMIC DNA]</scope>
    <source>
        <strain evidence="3">REICA_142</strain>
    </source>
</reference>
<evidence type="ECO:0000313" key="3">
    <source>
        <dbReference type="Proteomes" id="UP000198515"/>
    </source>
</evidence>